<reference evidence="13" key="1">
    <citation type="journal article" date="2021" name="PeerJ">
        <title>Extensive microbial diversity within the chicken gut microbiome revealed by metagenomics and culture.</title>
        <authorList>
            <person name="Gilroy R."/>
            <person name="Ravi A."/>
            <person name="Getino M."/>
            <person name="Pursley I."/>
            <person name="Horton D.L."/>
            <person name="Alikhan N.F."/>
            <person name="Baker D."/>
            <person name="Gharbi K."/>
            <person name="Hall N."/>
            <person name="Watson M."/>
            <person name="Adriaenssens E.M."/>
            <person name="Foster-Nyarko E."/>
            <person name="Jarju S."/>
            <person name="Secka A."/>
            <person name="Antonio M."/>
            <person name="Oren A."/>
            <person name="Chaudhuri R.R."/>
            <person name="La Ragione R."/>
            <person name="Hildebrand F."/>
            <person name="Pallen M.J."/>
        </authorList>
    </citation>
    <scope>NUCLEOTIDE SEQUENCE</scope>
    <source>
        <strain evidence="13">B3-3758</strain>
    </source>
</reference>
<evidence type="ECO:0000256" key="11">
    <source>
        <dbReference type="SAM" id="Phobius"/>
    </source>
</evidence>
<accession>A0A9E2KHC4</accession>
<keyword evidence="6 11" id="KW-0812">Transmembrane</keyword>
<dbReference type="NCBIfam" id="TIGR01352">
    <property type="entry name" value="tonB_Cterm"/>
    <property type="match status" value="1"/>
</dbReference>
<keyword evidence="9 11" id="KW-0472">Membrane</keyword>
<dbReference type="InterPro" id="IPR003538">
    <property type="entry name" value="TonB"/>
</dbReference>
<dbReference type="InterPro" id="IPR006260">
    <property type="entry name" value="TonB/TolA_C"/>
</dbReference>
<comment type="similarity">
    <text evidence="2">Belongs to the TonB family.</text>
</comment>
<keyword evidence="4" id="KW-1003">Cell membrane</keyword>
<protein>
    <submittedName>
        <fullName evidence="13">TonB family protein</fullName>
    </submittedName>
</protein>
<dbReference type="Pfam" id="PF03544">
    <property type="entry name" value="TonB_C"/>
    <property type="match status" value="1"/>
</dbReference>
<feature type="transmembrane region" description="Helical" evidence="11">
    <location>
        <begin position="16"/>
        <end position="34"/>
    </location>
</feature>
<evidence type="ECO:0000256" key="10">
    <source>
        <dbReference type="SAM" id="MobiDB-lite"/>
    </source>
</evidence>
<keyword evidence="5" id="KW-0997">Cell inner membrane</keyword>
<name>A0A9E2KHC4_9BACE</name>
<dbReference type="PROSITE" id="PS52015">
    <property type="entry name" value="TONB_CTD"/>
    <property type="match status" value="1"/>
</dbReference>
<reference evidence="13" key="2">
    <citation type="submission" date="2021-04" db="EMBL/GenBank/DDBJ databases">
        <authorList>
            <person name="Gilroy R."/>
        </authorList>
    </citation>
    <scope>NUCLEOTIDE SEQUENCE</scope>
    <source>
        <strain evidence="13">B3-3758</strain>
    </source>
</reference>
<evidence type="ECO:0000256" key="4">
    <source>
        <dbReference type="ARBA" id="ARBA00022475"/>
    </source>
</evidence>
<keyword evidence="3" id="KW-0813">Transport</keyword>
<evidence type="ECO:0000256" key="2">
    <source>
        <dbReference type="ARBA" id="ARBA00006555"/>
    </source>
</evidence>
<dbReference type="Proteomes" id="UP000824236">
    <property type="component" value="Unassembled WGS sequence"/>
</dbReference>
<dbReference type="GO" id="GO:0098797">
    <property type="term" value="C:plasma membrane protein complex"/>
    <property type="evidence" value="ECO:0007669"/>
    <property type="project" value="TreeGrafter"/>
</dbReference>
<dbReference type="GO" id="GO:0015891">
    <property type="term" value="P:siderophore transport"/>
    <property type="evidence" value="ECO:0007669"/>
    <property type="project" value="InterPro"/>
</dbReference>
<feature type="domain" description="TonB C-terminal" evidence="12">
    <location>
        <begin position="143"/>
        <end position="233"/>
    </location>
</feature>
<evidence type="ECO:0000313" key="14">
    <source>
        <dbReference type="Proteomes" id="UP000824236"/>
    </source>
</evidence>
<evidence type="ECO:0000256" key="6">
    <source>
        <dbReference type="ARBA" id="ARBA00022692"/>
    </source>
</evidence>
<dbReference type="AlphaFoldDB" id="A0A9E2KHC4"/>
<gene>
    <name evidence="13" type="ORF">H9791_08345</name>
</gene>
<dbReference type="Gene3D" id="3.30.1150.10">
    <property type="match status" value="1"/>
</dbReference>
<evidence type="ECO:0000256" key="8">
    <source>
        <dbReference type="ARBA" id="ARBA00022989"/>
    </source>
</evidence>
<dbReference type="EMBL" id="JAHLFO010000115">
    <property type="protein sequence ID" value="MBU3814497.1"/>
    <property type="molecule type" value="Genomic_DNA"/>
</dbReference>
<dbReference type="InterPro" id="IPR051045">
    <property type="entry name" value="TonB-dependent_transducer"/>
</dbReference>
<dbReference type="PRINTS" id="PR01374">
    <property type="entry name" value="TONBPROTEIN"/>
</dbReference>
<dbReference type="GO" id="GO:0015031">
    <property type="term" value="P:protein transport"/>
    <property type="evidence" value="ECO:0007669"/>
    <property type="project" value="UniProtKB-KW"/>
</dbReference>
<dbReference type="GO" id="GO:0031992">
    <property type="term" value="F:energy transducer activity"/>
    <property type="evidence" value="ECO:0007669"/>
    <property type="project" value="InterPro"/>
</dbReference>
<keyword evidence="8 11" id="KW-1133">Transmembrane helix</keyword>
<comment type="subcellular location">
    <subcellularLocation>
        <location evidence="1">Cell inner membrane</location>
        <topology evidence="1">Single-pass membrane protein</topology>
        <orientation evidence="1">Periplasmic side</orientation>
    </subcellularLocation>
</comment>
<dbReference type="PANTHER" id="PTHR33446:SF2">
    <property type="entry name" value="PROTEIN TONB"/>
    <property type="match status" value="1"/>
</dbReference>
<dbReference type="PANTHER" id="PTHR33446">
    <property type="entry name" value="PROTEIN TONB-RELATED"/>
    <property type="match status" value="1"/>
</dbReference>
<evidence type="ECO:0000256" key="9">
    <source>
        <dbReference type="ARBA" id="ARBA00023136"/>
    </source>
</evidence>
<dbReference type="GO" id="GO:0055085">
    <property type="term" value="P:transmembrane transport"/>
    <property type="evidence" value="ECO:0007669"/>
    <property type="project" value="InterPro"/>
</dbReference>
<evidence type="ECO:0000256" key="3">
    <source>
        <dbReference type="ARBA" id="ARBA00022448"/>
    </source>
</evidence>
<dbReference type="InterPro" id="IPR037682">
    <property type="entry name" value="TonB_C"/>
</dbReference>
<evidence type="ECO:0000256" key="1">
    <source>
        <dbReference type="ARBA" id="ARBA00004383"/>
    </source>
</evidence>
<comment type="caution">
    <text evidence="13">The sequence shown here is derived from an EMBL/GenBank/DDBJ whole genome shotgun (WGS) entry which is preliminary data.</text>
</comment>
<evidence type="ECO:0000256" key="5">
    <source>
        <dbReference type="ARBA" id="ARBA00022519"/>
    </source>
</evidence>
<evidence type="ECO:0000256" key="7">
    <source>
        <dbReference type="ARBA" id="ARBA00022927"/>
    </source>
</evidence>
<organism evidence="13 14">
    <name type="scientific">Candidatus Bacteroides intestinipullorum</name>
    <dbReference type="NCBI Taxonomy" id="2838471"/>
    <lineage>
        <taxon>Bacteria</taxon>
        <taxon>Pseudomonadati</taxon>
        <taxon>Bacteroidota</taxon>
        <taxon>Bacteroidia</taxon>
        <taxon>Bacteroidales</taxon>
        <taxon>Bacteroidaceae</taxon>
        <taxon>Bacteroides</taxon>
    </lineage>
</organism>
<evidence type="ECO:0000313" key="13">
    <source>
        <dbReference type="EMBL" id="MBU3814497.1"/>
    </source>
</evidence>
<evidence type="ECO:0000259" key="12">
    <source>
        <dbReference type="PROSITE" id="PS52015"/>
    </source>
</evidence>
<dbReference type="SUPFAM" id="SSF74653">
    <property type="entry name" value="TolA/TonB C-terminal domain"/>
    <property type="match status" value="1"/>
</dbReference>
<feature type="region of interest" description="Disordered" evidence="10">
    <location>
        <begin position="105"/>
        <end position="124"/>
    </location>
</feature>
<sequence>MEVKKSPEADLEKYRATWLMIGYVVALSIVFIALEWTSQDVEADTDWALTDLVFEEELDIPLTEYPVEAPPSPPPPLDPPLAKPEQLTLVDEDLQIEEAPTPLSEMVDSPVTTAPQPVKQEKPQPTEEEAFLVVDELPEFPQGGINGLMRYLTQHIRYPLIAQKNRIQGRVLCQFIVNADGSIADVQVLSGVHPALNTEAQRVLRAMPRWKPGKREGKPVRVRYTLPVEFRLQ</sequence>
<keyword evidence="7" id="KW-0653">Protein transport</keyword>
<proteinExistence type="inferred from homology"/>
<dbReference type="GO" id="GO:0030288">
    <property type="term" value="C:outer membrane-bounded periplasmic space"/>
    <property type="evidence" value="ECO:0007669"/>
    <property type="project" value="InterPro"/>
</dbReference>
<dbReference type="FunFam" id="3.30.1150.10:FF:000002">
    <property type="entry name" value="Energy transducer TonB"/>
    <property type="match status" value="1"/>
</dbReference>